<keyword evidence="3" id="KW-1185">Reference proteome</keyword>
<dbReference type="GO" id="GO:0003676">
    <property type="term" value="F:nucleic acid binding"/>
    <property type="evidence" value="ECO:0007669"/>
    <property type="project" value="InterPro"/>
</dbReference>
<dbReference type="Gene3D" id="3.30.420.10">
    <property type="entry name" value="Ribonuclease H-like superfamily/Ribonuclease H"/>
    <property type="match status" value="1"/>
</dbReference>
<dbReference type="SUPFAM" id="SSF53098">
    <property type="entry name" value="Ribonuclease H-like"/>
    <property type="match status" value="1"/>
</dbReference>
<dbReference type="PANTHER" id="PTHR37984:SF5">
    <property type="entry name" value="PROTEIN NYNRIN-LIKE"/>
    <property type="match status" value="1"/>
</dbReference>
<dbReference type="Pfam" id="PF00665">
    <property type="entry name" value="rve"/>
    <property type="match status" value="1"/>
</dbReference>
<protein>
    <recommendedName>
        <fullName evidence="1">Integrase catalytic domain-containing protein</fullName>
    </recommendedName>
</protein>
<dbReference type="Proteomes" id="UP000663879">
    <property type="component" value="Unassembled WGS sequence"/>
</dbReference>
<evidence type="ECO:0000313" key="2">
    <source>
        <dbReference type="EMBL" id="CAF1107513.1"/>
    </source>
</evidence>
<dbReference type="InterPro" id="IPR050951">
    <property type="entry name" value="Retrovirus_Pol_polyprotein"/>
</dbReference>
<dbReference type="GO" id="GO:0015074">
    <property type="term" value="P:DNA integration"/>
    <property type="evidence" value="ECO:0007669"/>
    <property type="project" value="InterPro"/>
</dbReference>
<gene>
    <name evidence="2" type="ORF">OXX778_LOCUS21464</name>
</gene>
<sequence length="177" mass="20935">MIPVQTLQPRLKPISSVEFWVRTQLDLIDMRHNPCKKGSKEFKWIAHIEDHFTKFHVIWAMENKSADEVCYGLKRFVFPYFGLPNTFQCDNGTEFKNSLVKRLIEEWEGDCKMVHGRPRHRQSQGLVEQANGTIERMLASSMSQFQTTDWEDLLTQIMYNLNTQIHLVNFFNFIFMA</sequence>
<reference evidence="2" key="1">
    <citation type="submission" date="2021-02" db="EMBL/GenBank/DDBJ databases">
        <authorList>
            <person name="Nowell W R."/>
        </authorList>
    </citation>
    <scope>NUCLEOTIDE SEQUENCE</scope>
    <source>
        <strain evidence="2">Ploen Becks lab</strain>
    </source>
</reference>
<evidence type="ECO:0000259" key="1">
    <source>
        <dbReference type="PROSITE" id="PS50994"/>
    </source>
</evidence>
<dbReference type="OrthoDB" id="2432476at2759"/>
<dbReference type="InterPro" id="IPR012337">
    <property type="entry name" value="RNaseH-like_sf"/>
</dbReference>
<dbReference type="InterPro" id="IPR001584">
    <property type="entry name" value="Integrase_cat-core"/>
</dbReference>
<name>A0A814PL42_9BILA</name>
<evidence type="ECO:0000313" key="3">
    <source>
        <dbReference type="Proteomes" id="UP000663879"/>
    </source>
</evidence>
<dbReference type="EMBL" id="CAJNOC010007952">
    <property type="protein sequence ID" value="CAF1107513.1"/>
    <property type="molecule type" value="Genomic_DNA"/>
</dbReference>
<dbReference type="PANTHER" id="PTHR37984">
    <property type="entry name" value="PROTEIN CBG26694"/>
    <property type="match status" value="1"/>
</dbReference>
<comment type="caution">
    <text evidence="2">The sequence shown here is derived from an EMBL/GenBank/DDBJ whole genome shotgun (WGS) entry which is preliminary data.</text>
</comment>
<dbReference type="PROSITE" id="PS50994">
    <property type="entry name" value="INTEGRASE"/>
    <property type="match status" value="1"/>
</dbReference>
<dbReference type="InterPro" id="IPR036397">
    <property type="entry name" value="RNaseH_sf"/>
</dbReference>
<organism evidence="2 3">
    <name type="scientific">Brachionus calyciflorus</name>
    <dbReference type="NCBI Taxonomy" id="104777"/>
    <lineage>
        <taxon>Eukaryota</taxon>
        <taxon>Metazoa</taxon>
        <taxon>Spiralia</taxon>
        <taxon>Gnathifera</taxon>
        <taxon>Rotifera</taxon>
        <taxon>Eurotatoria</taxon>
        <taxon>Monogononta</taxon>
        <taxon>Pseudotrocha</taxon>
        <taxon>Ploima</taxon>
        <taxon>Brachionidae</taxon>
        <taxon>Brachionus</taxon>
    </lineage>
</organism>
<accession>A0A814PL42</accession>
<dbReference type="AlphaFoldDB" id="A0A814PL42"/>
<feature type="domain" description="Integrase catalytic" evidence="1">
    <location>
        <begin position="9"/>
        <end position="177"/>
    </location>
</feature>
<proteinExistence type="predicted"/>